<keyword evidence="6 12" id="KW-0479">Metal-binding</keyword>
<dbReference type="Gene3D" id="1.10.420.10">
    <property type="entry name" value="Peroxidase, domain 2"/>
    <property type="match status" value="1"/>
</dbReference>
<dbReference type="InterPro" id="IPR000823">
    <property type="entry name" value="Peroxidase_pln"/>
</dbReference>
<dbReference type="OrthoDB" id="2113341at2759"/>
<evidence type="ECO:0000259" key="15">
    <source>
        <dbReference type="PROSITE" id="PS50873"/>
    </source>
</evidence>
<dbReference type="PANTHER" id="PTHR31517">
    <property type="match status" value="1"/>
</dbReference>
<reference evidence="16 17" key="1">
    <citation type="journal article" date="2019" name="Sci. Rep.">
        <title>A high-quality genome of Eragrostis curvula grass provides insights into Poaceae evolution and supports new strategies to enhance forage quality.</title>
        <authorList>
            <person name="Carballo J."/>
            <person name="Santos B.A.C.M."/>
            <person name="Zappacosta D."/>
            <person name="Garbus I."/>
            <person name="Selva J.P."/>
            <person name="Gallo C.A."/>
            <person name="Diaz A."/>
            <person name="Albertini E."/>
            <person name="Caccamo M."/>
            <person name="Echenique V."/>
        </authorList>
    </citation>
    <scope>NUCLEOTIDE SEQUENCE [LARGE SCALE GENOMIC DNA]</scope>
    <source>
        <strain evidence="17">cv. Victoria</strain>
        <tissue evidence="16">Leaf</tissue>
    </source>
</reference>
<evidence type="ECO:0000256" key="12">
    <source>
        <dbReference type="PIRSR" id="PIRSR600823-3"/>
    </source>
</evidence>
<dbReference type="GO" id="GO:0005576">
    <property type="term" value="C:extracellular region"/>
    <property type="evidence" value="ECO:0007669"/>
    <property type="project" value="UniProtKB-SubCell"/>
</dbReference>
<keyword evidence="10" id="KW-0376">Hydrogen peroxide</keyword>
<evidence type="ECO:0000256" key="8">
    <source>
        <dbReference type="ARBA" id="ARBA00023002"/>
    </source>
</evidence>
<evidence type="ECO:0000256" key="13">
    <source>
        <dbReference type="RuleBase" id="RU004241"/>
    </source>
</evidence>
<keyword evidence="7 12" id="KW-0106">Calcium</keyword>
<dbReference type="GO" id="GO:0006979">
    <property type="term" value="P:response to oxidative stress"/>
    <property type="evidence" value="ECO:0007669"/>
    <property type="project" value="InterPro"/>
</dbReference>
<evidence type="ECO:0000256" key="14">
    <source>
        <dbReference type="SAM" id="MobiDB-lite"/>
    </source>
</evidence>
<sequence length="442" mass="47322">MKLSWSCRAAGRATCAHICWSAPVGRGPFPSDGPEKEKTSTAQQRPSYFIFDGRKENRLGTCDPRESEADIHDRNKVDHEQAPVKCGLTVGHWLAVKLALELLPGKAAPSLLLPHVCWPRHLRTARPGQEQPAPPPAPRNASPYLKGRPNLAPDQPAPPAPAGCPRVRVRHEEGQETHGRTGCDASVLLKVNPGGGKMEREAAPNNPSLRGRRGACLPEHRLTALTSSPLRPATASTSSTRYPPAAATATATYVPTEIDALSFLPGPNSTASDLVDGFGNKTLTAEEMVVLSGSQTIDRSVPRRQLPVPEPGAAAQRQHQPGIPGAAGWRCAPPTPASSRRAYQALLDNNYYKLLPLDLGLHFSDDQLIRNATLAPSVAAFAANETLWKKKFVEAMIKMGNIEVKTGAQGEVRLNCSIVNALSSSSSMIEMILLGSTDVSTS</sequence>
<dbReference type="GO" id="GO:0140825">
    <property type="term" value="F:lactoperoxidase activity"/>
    <property type="evidence" value="ECO:0007669"/>
    <property type="project" value="UniProtKB-EC"/>
</dbReference>
<keyword evidence="17" id="KW-1185">Reference proteome</keyword>
<dbReference type="PANTHER" id="PTHR31517:SF84">
    <property type="entry name" value="PEROXIDASE"/>
    <property type="match status" value="1"/>
</dbReference>
<dbReference type="Gramene" id="TVU21098">
    <property type="protein sequence ID" value="TVU21098"/>
    <property type="gene ID" value="EJB05_30712"/>
</dbReference>
<dbReference type="InterPro" id="IPR010255">
    <property type="entry name" value="Haem_peroxidase_sf"/>
</dbReference>
<dbReference type="AlphaFoldDB" id="A0A5J9UD99"/>
<feature type="region of interest" description="Disordered" evidence="14">
    <location>
        <begin position="193"/>
        <end position="212"/>
    </location>
</feature>
<feature type="domain" description="Plant heme peroxidase family profile" evidence="15">
    <location>
        <begin position="182"/>
        <end position="420"/>
    </location>
</feature>
<dbReference type="GO" id="GO:0046872">
    <property type="term" value="F:metal ion binding"/>
    <property type="evidence" value="ECO:0007669"/>
    <property type="project" value="UniProtKB-KW"/>
</dbReference>
<feature type="binding site" evidence="12">
    <location>
        <position position="296"/>
    </location>
    <ligand>
        <name>Ca(2+)</name>
        <dbReference type="ChEBI" id="CHEBI:29108"/>
        <label>2</label>
    </ligand>
</feature>
<accession>A0A5J9UD99</accession>
<comment type="catalytic activity">
    <reaction evidence="1">
        <text>2 a phenolic donor + H2O2 = 2 a phenolic radical donor + 2 H2O</text>
        <dbReference type="Rhea" id="RHEA:56136"/>
        <dbReference type="ChEBI" id="CHEBI:15377"/>
        <dbReference type="ChEBI" id="CHEBI:16240"/>
        <dbReference type="ChEBI" id="CHEBI:139520"/>
        <dbReference type="ChEBI" id="CHEBI:139521"/>
        <dbReference type="EC" id="1.11.1.7"/>
    </reaction>
</comment>
<dbReference type="Proteomes" id="UP000324897">
    <property type="component" value="Unassembled WGS sequence"/>
</dbReference>
<feature type="compositionally biased region" description="Low complexity" evidence="14">
    <location>
        <begin position="139"/>
        <end position="154"/>
    </location>
</feature>
<evidence type="ECO:0000256" key="2">
    <source>
        <dbReference type="ARBA" id="ARBA00001970"/>
    </source>
</evidence>
<dbReference type="PROSITE" id="PS50873">
    <property type="entry name" value="PEROXIDASE_4"/>
    <property type="match status" value="1"/>
</dbReference>
<dbReference type="EMBL" id="RWGY01000026">
    <property type="protein sequence ID" value="TVU21098.1"/>
    <property type="molecule type" value="Genomic_DNA"/>
</dbReference>
<keyword evidence="4" id="KW-0575">Peroxidase</keyword>
<comment type="subcellular location">
    <subcellularLocation>
        <location evidence="3">Secreted</location>
    </subcellularLocation>
</comment>
<evidence type="ECO:0000313" key="16">
    <source>
        <dbReference type="EMBL" id="TVU21098.1"/>
    </source>
</evidence>
<gene>
    <name evidence="16" type="ORF">EJB05_30712</name>
</gene>
<comment type="similarity">
    <text evidence="13">Belongs to the peroxidase family.</text>
</comment>
<dbReference type="InterPro" id="IPR002016">
    <property type="entry name" value="Haem_peroxidase"/>
</dbReference>
<evidence type="ECO:0000256" key="6">
    <source>
        <dbReference type="ARBA" id="ARBA00022723"/>
    </source>
</evidence>
<comment type="cofactor">
    <cofactor evidence="2">
        <name>heme b</name>
        <dbReference type="ChEBI" id="CHEBI:60344"/>
    </cofactor>
</comment>
<organism evidence="16 17">
    <name type="scientific">Eragrostis curvula</name>
    <name type="common">weeping love grass</name>
    <dbReference type="NCBI Taxonomy" id="38414"/>
    <lineage>
        <taxon>Eukaryota</taxon>
        <taxon>Viridiplantae</taxon>
        <taxon>Streptophyta</taxon>
        <taxon>Embryophyta</taxon>
        <taxon>Tracheophyta</taxon>
        <taxon>Spermatophyta</taxon>
        <taxon>Magnoliopsida</taxon>
        <taxon>Liliopsida</taxon>
        <taxon>Poales</taxon>
        <taxon>Poaceae</taxon>
        <taxon>PACMAD clade</taxon>
        <taxon>Chloridoideae</taxon>
        <taxon>Eragrostideae</taxon>
        <taxon>Eragrostidinae</taxon>
        <taxon>Eragrostis</taxon>
    </lineage>
</organism>
<comment type="caution">
    <text evidence="16">The sequence shown here is derived from an EMBL/GenBank/DDBJ whole genome shotgun (WGS) entry which is preliminary data.</text>
</comment>
<keyword evidence="5" id="KW-0349">Heme</keyword>
<dbReference type="GO" id="GO:0020037">
    <property type="term" value="F:heme binding"/>
    <property type="evidence" value="ECO:0007669"/>
    <property type="project" value="InterPro"/>
</dbReference>
<dbReference type="GO" id="GO:0042744">
    <property type="term" value="P:hydrogen peroxide catabolic process"/>
    <property type="evidence" value="ECO:0007669"/>
    <property type="project" value="UniProtKB-KW"/>
</dbReference>
<feature type="non-terminal residue" evidence="16">
    <location>
        <position position="1"/>
    </location>
</feature>
<dbReference type="Pfam" id="PF00141">
    <property type="entry name" value="peroxidase"/>
    <property type="match status" value="1"/>
</dbReference>
<feature type="region of interest" description="Disordered" evidence="14">
    <location>
        <begin position="125"/>
        <end position="165"/>
    </location>
</feature>
<proteinExistence type="inferred from homology"/>
<evidence type="ECO:0000256" key="10">
    <source>
        <dbReference type="ARBA" id="ARBA00023324"/>
    </source>
</evidence>
<evidence type="ECO:0000256" key="1">
    <source>
        <dbReference type="ARBA" id="ARBA00000189"/>
    </source>
</evidence>
<keyword evidence="9" id="KW-0408">Iron</keyword>
<evidence type="ECO:0000256" key="4">
    <source>
        <dbReference type="ARBA" id="ARBA00022559"/>
    </source>
</evidence>
<protein>
    <recommendedName>
        <fullName evidence="15">Plant heme peroxidase family profile domain-containing protein</fullName>
    </recommendedName>
</protein>
<evidence type="ECO:0000256" key="9">
    <source>
        <dbReference type="ARBA" id="ARBA00023004"/>
    </source>
</evidence>
<dbReference type="Gene3D" id="1.10.520.10">
    <property type="match status" value="1"/>
</dbReference>
<evidence type="ECO:0000313" key="17">
    <source>
        <dbReference type="Proteomes" id="UP000324897"/>
    </source>
</evidence>
<comment type="cofactor">
    <cofactor evidence="12">
        <name>Ca(2+)</name>
        <dbReference type="ChEBI" id="CHEBI:29108"/>
    </cofactor>
    <text evidence="12">Binds 2 calcium ions per subunit.</text>
</comment>
<feature type="binding site" evidence="12">
    <location>
        <position position="348"/>
    </location>
    <ligand>
        <name>Ca(2+)</name>
        <dbReference type="ChEBI" id="CHEBI:29108"/>
        <label>2</label>
    </ligand>
</feature>
<name>A0A5J9UD99_9POAL</name>
<evidence type="ECO:0000256" key="5">
    <source>
        <dbReference type="ARBA" id="ARBA00022617"/>
    </source>
</evidence>
<keyword evidence="8" id="KW-0560">Oxidoreductase</keyword>
<evidence type="ECO:0000256" key="7">
    <source>
        <dbReference type="ARBA" id="ARBA00022837"/>
    </source>
</evidence>
<evidence type="ECO:0000256" key="11">
    <source>
        <dbReference type="PIRSR" id="PIRSR600823-2"/>
    </source>
</evidence>
<feature type="binding site" evidence="11">
    <location>
        <position position="265"/>
    </location>
    <ligand>
        <name>substrate</name>
    </ligand>
</feature>
<evidence type="ECO:0000256" key="3">
    <source>
        <dbReference type="ARBA" id="ARBA00004613"/>
    </source>
</evidence>
<dbReference type="SUPFAM" id="SSF48113">
    <property type="entry name" value="Heme-dependent peroxidases"/>
    <property type="match status" value="1"/>
</dbReference>